<proteinExistence type="predicted"/>
<comment type="caution">
    <text evidence="3">The sequence shown here is derived from an EMBL/GenBank/DDBJ whole genome shotgun (WGS) entry which is preliminary data.</text>
</comment>
<name>A0A9N9EYK1_9GLOM</name>
<evidence type="ECO:0000313" key="4">
    <source>
        <dbReference type="Proteomes" id="UP000789759"/>
    </source>
</evidence>
<dbReference type="InterPro" id="IPR018289">
    <property type="entry name" value="MULE_transposase_dom"/>
</dbReference>
<dbReference type="Pfam" id="PF08731">
    <property type="entry name" value="AFT"/>
    <property type="match status" value="1"/>
</dbReference>
<gene>
    <name evidence="3" type="ORF">CPELLU_LOCUS11584</name>
</gene>
<dbReference type="PANTHER" id="PTHR31569">
    <property type="entry name" value="SWIM-TYPE DOMAIN-CONTAINING PROTEIN"/>
    <property type="match status" value="1"/>
</dbReference>
<evidence type="ECO:0000256" key="1">
    <source>
        <dbReference type="SAM" id="MobiDB-lite"/>
    </source>
</evidence>
<dbReference type="InterPro" id="IPR014842">
    <property type="entry name" value="AFT"/>
</dbReference>
<dbReference type="AlphaFoldDB" id="A0A9N9EYK1"/>
<protein>
    <submittedName>
        <fullName evidence="3">10298_t:CDS:1</fullName>
    </submittedName>
</protein>
<dbReference type="GO" id="GO:0010106">
    <property type="term" value="P:cellular response to iron ion starvation"/>
    <property type="evidence" value="ECO:0007669"/>
    <property type="project" value="InterPro"/>
</dbReference>
<dbReference type="InterPro" id="IPR052579">
    <property type="entry name" value="Zinc_finger_SWIM"/>
</dbReference>
<feature type="domain" description="MULE transposase" evidence="2">
    <location>
        <begin position="212"/>
        <end position="307"/>
    </location>
</feature>
<dbReference type="GO" id="GO:0045944">
    <property type="term" value="P:positive regulation of transcription by RNA polymerase II"/>
    <property type="evidence" value="ECO:0007669"/>
    <property type="project" value="InterPro"/>
</dbReference>
<dbReference type="Proteomes" id="UP000789759">
    <property type="component" value="Unassembled WGS sequence"/>
</dbReference>
<feature type="region of interest" description="Disordered" evidence="1">
    <location>
        <begin position="517"/>
        <end position="540"/>
    </location>
</feature>
<dbReference type="GO" id="GO:0000981">
    <property type="term" value="F:DNA-binding transcription factor activity, RNA polymerase II-specific"/>
    <property type="evidence" value="ECO:0007669"/>
    <property type="project" value="InterPro"/>
</dbReference>
<evidence type="ECO:0000313" key="3">
    <source>
        <dbReference type="EMBL" id="CAG8696391.1"/>
    </source>
</evidence>
<reference evidence="3" key="1">
    <citation type="submission" date="2021-06" db="EMBL/GenBank/DDBJ databases">
        <authorList>
            <person name="Kallberg Y."/>
            <person name="Tangrot J."/>
            <person name="Rosling A."/>
        </authorList>
    </citation>
    <scope>NUCLEOTIDE SEQUENCE</scope>
    <source>
        <strain evidence="3">FL966</strain>
    </source>
</reference>
<keyword evidence="4" id="KW-1185">Reference proteome</keyword>
<organism evidence="3 4">
    <name type="scientific">Cetraspora pellucida</name>
    <dbReference type="NCBI Taxonomy" id="1433469"/>
    <lineage>
        <taxon>Eukaryota</taxon>
        <taxon>Fungi</taxon>
        <taxon>Fungi incertae sedis</taxon>
        <taxon>Mucoromycota</taxon>
        <taxon>Glomeromycotina</taxon>
        <taxon>Glomeromycetes</taxon>
        <taxon>Diversisporales</taxon>
        <taxon>Gigasporaceae</taxon>
        <taxon>Cetraspora</taxon>
    </lineage>
</organism>
<sequence>MLAPPVDQFSSQDLLIKYVREFGAFNGYGVSITRSKPNKVYLGCDRGGSYRNRLNLTDETRKKKTSSRLINCPFSVCGKEENGLWMLSIRNPNHNHGPLENIMAHPTLRRMNKQAQDQVKEMTRAGVCPREILSSLHQNDHSISVISWDIYNLCTKIRLENLQGRTPIQALLKELENDQYEYDYQYDANGHVTHLFFSHHKSIKLARTYSSVLFMDCTYKTNKFGMPLLDVIGVTSFNTTFFICFVFLKDEREEDYKWALSRVSHLFDGIKKPKVIITDRELALMNGIRQIFSDSKNILCIWHVEKNILAKCKTHFHSGEEWEEFLRCWTGITKSKTEEDFIVNWSELCNRYNENYPLIIKYIQDTWLPFKEQFISAWVDHCLHLGNTATSRVEENQHKEIDAMVAKDKTQIPHAQNIPFYAQLVTKISLFALRKIHEQFLKASRATPDNPLGPCNNTFSSYMGLPCAHVIQECFAANKSLNLTDIHQHWWIENRQLTLQNNSESESFIPLLDPKVQRTRGRPVGSSNKSLTSTKRNPSAFELEENGRRCTKCKGIGHNRRTCSAMNVD</sequence>
<evidence type="ECO:0000259" key="2">
    <source>
        <dbReference type="Pfam" id="PF10551"/>
    </source>
</evidence>
<accession>A0A9N9EYK1</accession>
<dbReference type="EMBL" id="CAJVQA010010402">
    <property type="protein sequence ID" value="CAG8696391.1"/>
    <property type="molecule type" value="Genomic_DNA"/>
</dbReference>
<dbReference type="PANTHER" id="PTHR31569:SF4">
    <property type="entry name" value="SWIM-TYPE DOMAIN-CONTAINING PROTEIN"/>
    <property type="match status" value="1"/>
</dbReference>
<dbReference type="Pfam" id="PF10551">
    <property type="entry name" value="MULE"/>
    <property type="match status" value="1"/>
</dbReference>
<dbReference type="OrthoDB" id="2422411at2759"/>
<feature type="compositionally biased region" description="Polar residues" evidence="1">
    <location>
        <begin position="525"/>
        <end position="537"/>
    </location>
</feature>